<dbReference type="PANTHER" id="PTHR10443:SF12">
    <property type="entry name" value="DIPEPTIDASE"/>
    <property type="match status" value="1"/>
</dbReference>
<evidence type="ECO:0000313" key="1">
    <source>
        <dbReference type="EMBL" id="KAF1084612.1"/>
    </source>
</evidence>
<dbReference type="InterPro" id="IPR008257">
    <property type="entry name" value="Pept_M19"/>
</dbReference>
<evidence type="ECO:0000313" key="2">
    <source>
        <dbReference type="Proteomes" id="UP000798488"/>
    </source>
</evidence>
<dbReference type="InterPro" id="IPR032466">
    <property type="entry name" value="Metal_Hydrolase"/>
</dbReference>
<proteinExistence type="predicted"/>
<reference evidence="1" key="1">
    <citation type="submission" date="2016-02" db="EMBL/GenBank/DDBJ databases">
        <title>Draft Genome Sequence of Sporotomaculum syntrophicum Strain FB, a Syntrophic Benzoate Degrader.</title>
        <authorList>
            <person name="Nobu M.K."/>
            <person name="Narihiro T."/>
            <person name="Qiu Y.-L."/>
            <person name="Ohashi A."/>
            <person name="Liu W.-T."/>
            <person name="Yuji S."/>
        </authorList>
    </citation>
    <scope>NUCLEOTIDE SEQUENCE</scope>
    <source>
        <strain evidence="1">FB</strain>
    </source>
</reference>
<dbReference type="OrthoDB" id="9804920at2"/>
<keyword evidence="2" id="KW-1185">Reference proteome</keyword>
<dbReference type="PROSITE" id="PS00869">
    <property type="entry name" value="RENAL_DIPEPTIDASE_1"/>
    <property type="match status" value="1"/>
</dbReference>
<dbReference type="Proteomes" id="UP000798488">
    <property type="component" value="Unassembled WGS sequence"/>
</dbReference>
<dbReference type="SUPFAM" id="SSF51556">
    <property type="entry name" value="Metallo-dependent hydrolases"/>
    <property type="match status" value="1"/>
</dbReference>
<dbReference type="GO" id="GO:0006508">
    <property type="term" value="P:proteolysis"/>
    <property type="evidence" value="ECO:0007669"/>
    <property type="project" value="InterPro"/>
</dbReference>
<sequence>MKLPWIADGHCDTITALLKQNRSFCDKSAIGQLDLPRMQTGGINIQFFAAFIAPKYKDMAIKRCLQLIDVFYEQILNDQNSIELALNAEDIHRITGTGKIAALLAIEGGEALAGDVSTLRIFYRLGVRSLTLTWNGRNEIGDGMGEGITAGGLSQFGRLVVQTMNELGMLIDVAHLSPKGFWEVAKMSSMPFAATHANCRSVCEHPRNLDDAQIEYLAKSGGIIGLSFVPEFIDQFNPCLATLLKHIEYIASHFGTECIGLGSDFDGMDKVTHGLDDASCTLRLAEELIKHNYSIDQVSGIMGGNWLRLLTRVLK</sequence>
<dbReference type="AlphaFoldDB" id="A0A9D3AX42"/>
<dbReference type="InterPro" id="IPR000180">
    <property type="entry name" value="Dipep_AS"/>
</dbReference>
<dbReference type="RefSeq" id="WP_161822674.1">
    <property type="nucleotide sequence ID" value="NZ_LSRS01000005.1"/>
</dbReference>
<dbReference type="CDD" id="cd01301">
    <property type="entry name" value="rDP_like"/>
    <property type="match status" value="1"/>
</dbReference>
<gene>
    <name evidence="1" type="ORF">SPSYN_02390</name>
</gene>
<dbReference type="Gene3D" id="3.20.20.140">
    <property type="entry name" value="Metal-dependent hydrolases"/>
    <property type="match status" value="1"/>
</dbReference>
<accession>A0A9D3AX42</accession>
<dbReference type="PANTHER" id="PTHR10443">
    <property type="entry name" value="MICROSOMAL DIPEPTIDASE"/>
    <property type="match status" value="1"/>
</dbReference>
<name>A0A9D3AX42_9FIRM</name>
<dbReference type="PROSITE" id="PS51365">
    <property type="entry name" value="RENAL_DIPEPTIDASE_2"/>
    <property type="match status" value="1"/>
</dbReference>
<protein>
    <submittedName>
        <fullName evidence="1">Membrane dipeptidase (Peptidase family M19)</fullName>
    </submittedName>
</protein>
<dbReference type="Pfam" id="PF01244">
    <property type="entry name" value="Peptidase_M19"/>
    <property type="match status" value="1"/>
</dbReference>
<dbReference type="GO" id="GO:0070573">
    <property type="term" value="F:metallodipeptidase activity"/>
    <property type="evidence" value="ECO:0007669"/>
    <property type="project" value="InterPro"/>
</dbReference>
<comment type="caution">
    <text evidence="1">The sequence shown here is derived from an EMBL/GenBank/DDBJ whole genome shotgun (WGS) entry which is preliminary data.</text>
</comment>
<organism evidence="1 2">
    <name type="scientific">Sporotomaculum syntrophicum</name>
    <dbReference type="NCBI Taxonomy" id="182264"/>
    <lineage>
        <taxon>Bacteria</taxon>
        <taxon>Bacillati</taxon>
        <taxon>Bacillota</taxon>
        <taxon>Clostridia</taxon>
        <taxon>Eubacteriales</taxon>
        <taxon>Desulfallaceae</taxon>
        <taxon>Sporotomaculum</taxon>
    </lineage>
</organism>
<dbReference type="EMBL" id="LSRS01000005">
    <property type="protein sequence ID" value="KAF1084612.1"/>
    <property type="molecule type" value="Genomic_DNA"/>
</dbReference>